<dbReference type="Proteomes" id="UP000245845">
    <property type="component" value="Unassembled WGS sequence"/>
</dbReference>
<feature type="binding site" evidence="10">
    <location>
        <position position="251"/>
    </location>
    <ligand>
        <name>beta-D-galactose</name>
        <dbReference type="ChEBI" id="CHEBI:27667"/>
    </ligand>
</feature>
<name>A0A2Y9BBB4_9FIRM</name>
<keyword evidence="13" id="KW-1185">Reference proteome</keyword>
<gene>
    <name evidence="12" type="ORF">A8806_1017</name>
</gene>
<dbReference type="PANTHER" id="PTHR10091:SF0">
    <property type="entry name" value="GALACTOSE MUTAROTASE"/>
    <property type="match status" value="1"/>
</dbReference>
<feature type="binding site" evidence="11">
    <location>
        <begin position="179"/>
        <end position="181"/>
    </location>
    <ligand>
        <name>beta-D-galactose</name>
        <dbReference type="ChEBI" id="CHEBI:27667"/>
    </ligand>
</feature>
<feature type="active site" description="Proton donor" evidence="9">
    <location>
        <position position="179"/>
    </location>
</feature>
<dbReference type="GO" id="GO:0004034">
    <property type="term" value="F:aldose 1-epimerase activity"/>
    <property type="evidence" value="ECO:0007669"/>
    <property type="project" value="UniProtKB-EC"/>
</dbReference>
<evidence type="ECO:0000256" key="7">
    <source>
        <dbReference type="ARBA" id="ARBA00023277"/>
    </source>
</evidence>
<evidence type="ECO:0000256" key="9">
    <source>
        <dbReference type="PIRSR" id="PIRSR005096-1"/>
    </source>
</evidence>
<keyword evidence="7 8" id="KW-0119">Carbohydrate metabolism</keyword>
<dbReference type="PROSITE" id="PS00545">
    <property type="entry name" value="ALDOSE_1_EPIMERASE"/>
    <property type="match status" value="1"/>
</dbReference>
<evidence type="ECO:0000256" key="2">
    <source>
        <dbReference type="ARBA" id="ARBA00005028"/>
    </source>
</evidence>
<feature type="active site" description="Proton acceptor" evidence="9">
    <location>
        <position position="314"/>
    </location>
</feature>
<dbReference type="InterPro" id="IPR008183">
    <property type="entry name" value="Aldose_1/G6P_1-epimerase"/>
</dbReference>
<accession>A0A2Y9BBB4</accession>
<dbReference type="GO" id="GO:0030246">
    <property type="term" value="F:carbohydrate binding"/>
    <property type="evidence" value="ECO:0007669"/>
    <property type="project" value="InterPro"/>
</dbReference>
<reference evidence="12 13" key="1">
    <citation type="submission" date="2018-05" db="EMBL/GenBank/DDBJ databases">
        <title>The Hungate 1000. A catalogue of reference genomes from the rumen microbiome.</title>
        <authorList>
            <person name="Kelly W."/>
        </authorList>
    </citation>
    <scope>NUCLEOTIDE SEQUENCE [LARGE SCALE GENOMIC DNA]</scope>
    <source>
        <strain evidence="12 13">NLAE-zl-C242</strain>
    </source>
</reference>
<comment type="caution">
    <text evidence="12">The sequence shown here is derived from an EMBL/GenBank/DDBJ whole genome shotgun (WGS) entry which is preliminary data.</text>
</comment>
<comment type="similarity">
    <text evidence="3 8">Belongs to the aldose epimerase family.</text>
</comment>
<dbReference type="InterPro" id="IPR018052">
    <property type="entry name" value="Ald1_epimerase_CS"/>
</dbReference>
<dbReference type="PIRSF" id="PIRSF005096">
    <property type="entry name" value="GALM"/>
    <property type="match status" value="1"/>
</dbReference>
<dbReference type="GO" id="GO:0006006">
    <property type="term" value="P:glucose metabolic process"/>
    <property type="evidence" value="ECO:0007669"/>
    <property type="project" value="TreeGrafter"/>
</dbReference>
<comment type="catalytic activity">
    <reaction evidence="1 8">
        <text>alpha-D-glucose = beta-D-glucose</text>
        <dbReference type="Rhea" id="RHEA:10264"/>
        <dbReference type="ChEBI" id="CHEBI:15903"/>
        <dbReference type="ChEBI" id="CHEBI:17925"/>
        <dbReference type="EC" id="5.1.3.3"/>
    </reaction>
</comment>
<dbReference type="Gene3D" id="2.70.98.10">
    <property type="match status" value="1"/>
</dbReference>
<dbReference type="InterPro" id="IPR015443">
    <property type="entry name" value="Aldose_1-epimerase"/>
</dbReference>
<evidence type="ECO:0000256" key="11">
    <source>
        <dbReference type="PIRSR" id="PIRSR005096-3"/>
    </source>
</evidence>
<dbReference type="UniPathway" id="UPA00242"/>
<evidence type="ECO:0000256" key="10">
    <source>
        <dbReference type="PIRSR" id="PIRSR005096-2"/>
    </source>
</evidence>
<evidence type="ECO:0000313" key="13">
    <source>
        <dbReference type="Proteomes" id="UP000245845"/>
    </source>
</evidence>
<comment type="pathway">
    <text evidence="2 8">Carbohydrate metabolism; hexose metabolism.</text>
</comment>
<dbReference type="CDD" id="cd09019">
    <property type="entry name" value="galactose_mutarotase_like"/>
    <property type="match status" value="1"/>
</dbReference>
<organism evidence="12 13">
    <name type="scientific">Faecalicatena orotica</name>
    <dbReference type="NCBI Taxonomy" id="1544"/>
    <lineage>
        <taxon>Bacteria</taxon>
        <taxon>Bacillati</taxon>
        <taxon>Bacillota</taxon>
        <taxon>Clostridia</taxon>
        <taxon>Lachnospirales</taxon>
        <taxon>Lachnospiraceae</taxon>
        <taxon>Faecalicatena</taxon>
    </lineage>
</organism>
<evidence type="ECO:0000256" key="4">
    <source>
        <dbReference type="ARBA" id="ARBA00013185"/>
    </source>
</evidence>
<evidence type="ECO:0000313" key="12">
    <source>
        <dbReference type="EMBL" id="PWJ31723.1"/>
    </source>
</evidence>
<sequence>MSSLEKREFGTAKDGKMGYLFTLENKNGMKITVTDFGAALVSVYVPDKNGNLLDVVLGYDDTKGYEKGGASFGAPVGRNANRIGGASFEINGVAYELEKNDNGKNNLHSGTDYYNKRFWEVEEETEHSITFVLHSPDMDQGYPGSLDMHVTYELAEDNVLRMKYYAVPDQDTIINMTNHSYFNLGGHDGGTILNHRMTIDADYFTRADAESIPTGELVEVTGTPMDFRTSRQIGERIDADYEATRLGGGYDHNWVLKNDGKFAKVAEAAYDESGIVMEVWTDLPGMQVYTANFLTDEPGKNGSVYQKRSAVCFETQYFPDAIHHDHFAGPVCKSGEAYKTVTEYRFGTL</sequence>
<dbReference type="InterPro" id="IPR014718">
    <property type="entry name" value="GH-type_carb-bd"/>
</dbReference>
<dbReference type="Pfam" id="PF01263">
    <property type="entry name" value="Aldose_epim"/>
    <property type="match status" value="1"/>
</dbReference>
<evidence type="ECO:0000256" key="6">
    <source>
        <dbReference type="ARBA" id="ARBA00023235"/>
    </source>
</evidence>
<keyword evidence="6 8" id="KW-0413">Isomerase</keyword>
<evidence type="ECO:0000256" key="5">
    <source>
        <dbReference type="ARBA" id="ARBA00014165"/>
    </source>
</evidence>
<evidence type="ECO:0000256" key="8">
    <source>
        <dbReference type="PIRNR" id="PIRNR005096"/>
    </source>
</evidence>
<dbReference type="GO" id="GO:0033499">
    <property type="term" value="P:galactose catabolic process via UDP-galactose, Leloir pathway"/>
    <property type="evidence" value="ECO:0007669"/>
    <property type="project" value="TreeGrafter"/>
</dbReference>
<dbReference type="InterPro" id="IPR011013">
    <property type="entry name" value="Gal_mutarotase_sf_dom"/>
</dbReference>
<dbReference type="AlphaFoldDB" id="A0A2Y9BBB4"/>
<dbReference type="PANTHER" id="PTHR10091">
    <property type="entry name" value="ALDOSE-1-EPIMERASE"/>
    <property type="match status" value="1"/>
</dbReference>
<dbReference type="EMBL" id="QGDL01000001">
    <property type="protein sequence ID" value="PWJ31723.1"/>
    <property type="molecule type" value="Genomic_DNA"/>
</dbReference>
<protein>
    <recommendedName>
        <fullName evidence="5 8">Aldose 1-epimerase</fullName>
        <ecNumber evidence="4 8">5.1.3.3</ecNumber>
    </recommendedName>
</protein>
<evidence type="ECO:0000256" key="1">
    <source>
        <dbReference type="ARBA" id="ARBA00001614"/>
    </source>
</evidence>
<feature type="binding site" evidence="11">
    <location>
        <begin position="81"/>
        <end position="82"/>
    </location>
    <ligand>
        <name>beta-D-galactose</name>
        <dbReference type="ChEBI" id="CHEBI:27667"/>
    </ligand>
</feature>
<proteinExistence type="inferred from homology"/>
<dbReference type="SUPFAM" id="SSF74650">
    <property type="entry name" value="Galactose mutarotase-like"/>
    <property type="match status" value="1"/>
</dbReference>
<dbReference type="InterPro" id="IPR047215">
    <property type="entry name" value="Galactose_mutarotase-like"/>
</dbReference>
<dbReference type="EC" id="5.1.3.3" evidence="4 8"/>
<dbReference type="RefSeq" id="WP_109729125.1">
    <property type="nucleotide sequence ID" value="NZ_BAAACK010000007.1"/>
</dbReference>
<dbReference type="OrthoDB" id="9779408at2"/>
<evidence type="ECO:0000256" key="3">
    <source>
        <dbReference type="ARBA" id="ARBA00006206"/>
    </source>
</evidence>
<dbReference type="NCBIfam" id="NF008277">
    <property type="entry name" value="PRK11055.1"/>
    <property type="match status" value="1"/>
</dbReference>